<gene>
    <name evidence="1" type="ORF">PSTT_10359</name>
</gene>
<organism evidence="1 2">
    <name type="scientific">Puccinia striiformis</name>
    <dbReference type="NCBI Taxonomy" id="27350"/>
    <lineage>
        <taxon>Eukaryota</taxon>
        <taxon>Fungi</taxon>
        <taxon>Dikarya</taxon>
        <taxon>Basidiomycota</taxon>
        <taxon>Pucciniomycotina</taxon>
        <taxon>Pucciniomycetes</taxon>
        <taxon>Pucciniales</taxon>
        <taxon>Pucciniaceae</taxon>
        <taxon>Puccinia</taxon>
    </lineage>
</organism>
<evidence type="ECO:0000313" key="1">
    <source>
        <dbReference type="EMBL" id="POW04449.1"/>
    </source>
</evidence>
<dbReference type="Proteomes" id="UP000239156">
    <property type="component" value="Unassembled WGS sequence"/>
</dbReference>
<comment type="caution">
    <text evidence="1">The sequence shown here is derived from an EMBL/GenBank/DDBJ whole genome shotgun (WGS) entry which is preliminary data.</text>
</comment>
<proteinExistence type="predicted"/>
<evidence type="ECO:0000313" key="2">
    <source>
        <dbReference type="Proteomes" id="UP000239156"/>
    </source>
</evidence>
<reference evidence="1" key="1">
    <citation type="submission" date="2017-12" db="EMBL/GenBank/DDBJ databases">
        <title>Gene loss provides genomic basis for host adaptation in cereal stripe rust fungi.</title>
        <authorList>
            <person name="Xia C."/>
        </authorList>
    </citation>
    <scope>NUCLEOTIDE SEQUENCE [LARGE SCALE GENOMIC DNA]</scope>
    <source>
        <strain evidence="1">93-210</strain>
    </source>
</reference>
<accession>A0A2S4V4J7</accession>
<keyword evidence="2" id="KW-1185">Reference proteome</keyword>
<dbReference type="EMBL" id="PKSL01000111">
    <property type="protein sequence ID" value="POW04449.1"/>
    <property type="molecule type" value="Genomic_DNA"/>
</dbReference>
<name>A0A2S4V4J7_9BASI</name>
<dbReference type="VEuPathDB" id="FungiDB:PSTT_10359"/>
<protein>
    <submittedName>
        <fullName evidence="1">Uncharacterized protein</fullName>
    </submittedName>
</protein>
<dbReference type="VEuPathDB" id="FungiDB:PSHT_03947"/>
<sequence>MSELFELGEKRFHSAGTSTLSQTYPTAKGHLYYPKKSKTSWIMAMKQISDSKDGRSNAQLNPTVYYQAQYEWWSLDLLEWILPETAQHMREVKAKELHIHTARIVTSHGEASTETEWGGHDYRSVHVHSTGQIPLTYILVDPVSKTFTRGDLQPGDIQTVEFLSHSDPTHLLVWTSAWIPRQD</sequence>
<dbReference type="AlphaFoldDB" id="A0A2S4V4J7"/>